<organism evidence="1 2">
    <name type="scientific">Puccinia coronata f. sp. avenae</name>
    <dbReference type="NCBI Taxonomy" id="200324"/>
    <lineage>
        <taxon>Eukaryota</taxon>
        <taxon>Fungi</taxon>
        <taxon>Dikarya</taxon>
        <taxon>Basidiomycota</taxon>
        <taxon>Pucciniomycotina</taxon>
        <taxon>Pucciniomycetes</taxon>
        <taxon>Pucciniales</taxon>
        <taxon>Pucciniaceae</taxon>
        <taxon>Puccinia</taxon>
    </lineage>
</organism>
<evidence type="ECO:0000313" key="2">
    <source>
        <dbReference type="Proteomes" id="UP000235392"/>
    </source>
</evidence>
<comment type="caution">
    <text evidence="1">The sequence shown here is derived from an EMBL/GenBank/DDBJ whole genome shotgun (WGS) entry which is preliminary data.</text>
</comment>
<reference evidence="1 2" key="1">
    <citation type="submission" date="2017-11" db="EMBL/GenBank/DDBJ databases">
        <title>De novo assembly and phasing of dikaryotic genomes from two isolates of Puccinia coronata f. sp. avenae, the causal agent of oat crown rust.</title>
        <authorList>
            <person name="Miller M.E."/>
            <person name="Zhang Y."/>
            <person name="Omidvar V."/>
            <person name="Sperschneider J."/>
            <person name="Schwessinger B."/>
            <person name="Raley C."/>
            <person name="Palmer J.M."/>
            <person name="Garnica D."/>
            <person name="Upadhyaya N."/>
            <person name="Rathjen J."/>
            <person name="Taylor J.M."/>
            <person name="Park R.F."/>
            <person name="Dodds P.N."/>
            <person name="Hirsch C.D."/>
            <person name="Kianian S.F."/>
            <person name="Figueroa M."/>
        </authorList>
    </citation>
    <scope>NUCLEOTIDE SEQUENCE [LARGE SCALE GENOMIC DNA]</scope>
    <source>
        <strain evidence="1">12SD80</strain>
    </source>
</reference>
<protein>
    <submittedName>
        <fullName evidence="1">Uncharacterized protein</fullName>
    </submittedName>
</protein>
<name>A0A2N5UTD8_9BASI</name>
<dbReference type="EMBL" id="PGCI01000096">
    <property type="protein sequence ID" value="PLW40906.1"/>
    <property type="molecule type" value="Genomic_DNA"/>
</dbReference>
<proteinExistence type="predicted"/>
<dbReference type="AlphaFoldDB" id="A0A2N5UTD8"/>
<dbReference type="Proteomes" id="UP000235392">
    <property type="component" value="Unassembled WGS sequence"/>
</dbReference>
<gene>
    <name evidence="1" type="ORF">PCASD_10742</name>
</gene>
<sequence length="223" mass="25053">MVVIPRFEFRPIAELRLLSRSAILSAWQDLLPQLFKPEDQRYFHLHSKGGNSEAAVPRRIPNIGACITSPAHPDLQHPRYSPESLMPPCCPVPIIPPIAELALGSYMRYATGRPPVRNCFLDAFGPPLPIPANNIPDRCESPAPNLYGRNSAMMVMETAVVESRLYIKRALLEYFNTLEMFPLSSVGACKEYQALAGKKLYAQIMDSLDIVLSSSEEFEYERM</sequence>
<accession>A0A2N5UTD8</accession>
<evidence type="ECO:0000313" key="1">
    <source>
        <dbReference type="EMBL" id="PLW40906.1"/>
    </source>
</evidence>